<reference evidence="1" key="1">
    <citation type="submission" date="2018-05" db="EMBL/GenBank/DDBJ databases">
        <authorList>
            <person name="Lanie J.A."/>
            <person name="Ng W.-L."/>
            <person name="Kazmierczak K.M."/>
            <person name="Andrzejewski T.M."/>
            <person name="Davidsen T.M."/>
            <person name="Wayne K.J."/>
            <person name="Tettelin H."/>
            <person name="Glass J.I."/>
            <person name="Rusch D."/>
            <person name="Podicherti R."/>
            <person name="Tsui H.-C.T."/>
            <person name="Winkler M.E."/>
        </authorList>
    </citation>
    <scope>NUCLEOTIDE SEQUENCE</scope>
</reference>
<name>A0A382XTJ1_9ZZZZ</name>
<organism evidence="1">
    <name type="scientific">marine metagenome</name>
    <dbReference type="NCBI Taxonomy" id="408172"/>
    <lineage>
        <taxon>unclassified sequences</taxon>
        <taxon>metagenomes</taxon>
        <taxon>ecological metagenomes</taxon>
    </lineage>
</organism>
<dbReference type="AlphaFoldDB" id="A0A382XTJ1"/>
<accession>A0A382XTJ1</accession>
<gene>
    <name evidence="1" type="ORF">METZ01_LOCUS427058</name>
</gene>
<sequence>MSIGRTILDCKLALCHLASDMKYAGAVYEARTYGSVRGMRRKPHPTR</sequence>
<feature type="non-terminal residue" evidence="1">
    <location>
        <position position="47"/>
    </location>
</feature>
<protein>
    <submittedName>
        <fullName evidence="1">Uncharacterized protein</fullName>
    </submittedName>
</protein>
<evidence type="ECO:0000313" key="1">
    <source>
        <dbReference type="EMBL" id="SVD74204.1"/>
    </source>
</evidence>
<proteinExistence type="predicted"/>
<dbReference type="EMBL" id="UINC01170252">
    <property type="protein sequence ID" value="SVD74204.1"/>
    <property type="molecule type" value="Genomic_DNA"/>
</dbReference>